<dbReference type="Pfam" id="PF14929">
    <property type="entry name" value="TAF1_subA"/>
    <property type="match status" value="1"/>
</dbReference>
<gene>
    <name evidence="2" type="primary">TAF1A</name>
    <name evidence="2" type="ORF">HK097_002928</name>
</gene>
<organism evidence="2 3">
    <name type="scientific">Rhizophlyctis rosea</name>
    <dbReference type="NCBI Taxonomy" id="64517"/>
    <lineage>
        <taxon>Eukaryota</taxon>
        <taxon>Fungi</taxon>
        <taxon>Fungi incertae sedis</taxon>
        <taxon>Chytridiomycota</taxon>
        <taxon>Chytridiomycota incertae sedis</taxon>
        <taxon>Chytridiomycetes</taxon>
        <taxon>Rhizophlyctidales</taxon>
        <taxon>Rhizophlyctidaceae</taxon>
        <taxon>Rhizophlyctis</taxon>
    </lineage>
</organism>
<dbReference type="PANTHER" id="PTHR32122:SF1">
    <property type="entry name" value="TATA BOX-BINDING PROTEIN-ASSOCIATED FACTOR RNA POLYMERASE I SUBUNIT A"/>
    <property type="match status" value="1"/>
</dbReference>
<sequence>MYAKLWHTGLHLLRVRAPLRARLEADGDQYNEGFKFAPLTDPATSRKRKREYDYGKDKDVDLPFCENDESEIAQDMQKAEDASKLLINFLLKAGGSLVDLVGTYLFVVVNSQGRKQSNTYMITCRAFESTLFQEALKYLERSLDQTVGDPANDMFLFYYVKLLLKSGDNDKALSILKECAAINPEHPNCSRYMMHFLTHTQHVTVEMIPHAKRLLTLDPLADELTVLRPLVEALEDDTTQQNSKQIIELLANRLDYEAGNGWIWGRLVEHIRRGGEDRADESVWKSRRSWWPAFQFLEKKHDVEIDEATLISKAIVALYIFPDLYRSFQWMEKHNLTVDTISFTSAGLVEKHGFTVEALFAVGEERRILTKDIGGEAEEVDFDGVDFDRLLRERKELWGFLEDGGEGFVEIGGDAVGGAEIEDGEAQGEEVDEDDVQRGVIDEDVVQGGEIDEDEKHRDVTVGDSEEEGMVEDSVDGSEVRDDDQLLEEQTVQDEPEAEGEWQGNVEDQGHSVESDNCDHVSVSNSTDNVDESDDAKSQSDTSEGVETADVELGQGDAADSDSGSIEW</sequence>
<protein>
    <submittedName>
        <fullName evidence="2">TATA box-binding protein-associated factor RNA polymerase I subunit A</fullName>
    </submittedName>
</protein>
<dbReference type="InterPro" id="IPR011990">
    <property type="entry name" value="TPR-like_helical_dom_sf"/>
</dbReference>
<reference evidence="2" key="1">
    <citation type="submission" date="2020-05" db="EMBL/GenBank/DDBJ databases">
        <title>Phylogenomic resolution of chytrid fungi.</title>
        <authorList>
            <person name="Stajich J.E."/>
            <person name="Amses K."/>
            <person name="Simmons R."/>
            <person name="Seto K."/>
            <person name="Myers J."/>
            <person name="Bonds A."/>
            <person name="Quandt C.A."/>
            <person name="Barry K."/>
            <person name="Liu P."/>
            <person name="Grigoriev I."/>
            <person name="Longcore J.E."/>
            <person name="James T.Y."/>
        </authorList>
    </citation>
    <scope>NUCLEOTIDE SEQUENCE</scope>
    <source>
        <strain evidence="2">JEL0318</strain>
    </source>
</reference>
<evidence type="ECO:0000313" key="3">
    <source>
        <dbReference type="Proteomes" id="UP001212841"/>
    </source>
</evidence>
<feature type="compositionally biased region" description="Acidic residues" evidence="1">
    <location>
        <begin position="485"/>
        <end position="500"/>
    </location>
</feature>
<evidence type="ECO:0000256" key="1">
    <source>
        <dbReference type="SAM" id="MobiDB-lite"/>
    </source>
</evidence>
<comment type="caution">
    <text evidence="2">The sequence shown here is derived from an EMBL/GenBank/DDBJ whole genome shotgun (WGS) entry which is preliminary data.</text>
</comment>
<dbReference type="Gene3D" id="1.25.40.10">
    <property type="entry name" value="Tetratricopeptide repeat domain"/>
    <property type="match status" value="1"/>
</dbReference>
<dbReference type="InterPro" id="IPR039495">
    <property type="entry name" value="TAF1A"/>
</dbReference>
<feature type="compositionally biased region" description="Acidic residues" evidence="1">
    <location>
        <begin position="464"/>
        <end position="477"/>
    </location>
</feature>
<proteinExistence type="predicted"/>
<dbReference type="SUPFAM" id="SSF81901">
    <property type="entry name" value="HCP-like"/>
    <property type="match status" value="1"/>
</dbReference>
<name>A0AAD5S2W1_9FUNG</name>
<dbReference type="GO" id="GO:0000120">
    <property type="term" value="C:RNA polymerase I transcription regulator complex"/>
    <property type="evidence" value="ECO:0007669"/>
    <property type="project" value="InterPro"/>
</dbReference>
<dbReference type="GO" id="GO:0006360">
    <property type="term" value="P:transcription by RNA polymerase I"/>
    <property type="evidence" value="ECO:0007669"/>
    <property type="project" value="InterPro"/>
</dbReference>
<dbReference type="EMBL" id="JADGJD010001665">
    <property type="protein sequence ID" value="KAJ3039129.1"/>
    <property type="molecule type" value="Genomic_DNA"/>
</dbReference>
<dbReference type="PANTHER" id="PTHR32122">
    <property type="entry name" value="TATA BOX-BINDING PROTEIN ASSOCIATED FACTOR RNA POLYMERASE I SUBUNIT A"/>
    <property type="match status" value="1"/>
</dbReference>
<feature type="compositionally biased region" description="Basic and acidic residues" evidence="1">
    <location>
        <begin position="508"/>
        <end position="519"/>
    </location>
</feature>
<evidence type="ECO:0000313" key="2">
    <source>
        <dbReference type="EMBL" id="KAJ3039129.1"/>
    </source>
</evidence>
<dbReference type="AlphaFoldDB" id="A0AAD5S2W1"/>
<feature type="region of interest" description="Disordered" evidence="1">
    <location>
        <begin position="447"/>
        <end position="568"/>
    </location>
</feature>
<dbReference type="InterPro" id="IPR052669">
    <property type="entry name" value="SL1/TIF-IB_Component"/>
</dbReference>
<accession>A0AAD5S2W1</accession>
<keyword evidence="3" id="KW-1185">Reference proteome</keyword>
<dbReference type="Proteomes" id="UP001212841">
    <property type="component" value="Unassembled WGS sequence"/>
</dbReference>